<gene>
    <name evidence="9" type="ORF">FB467_1597</name>
</gene>
<keyword evidence="1" id="KW-0319">Glycerol metabolism</keyword>
<comment type="function">
    <text evidence="5">May be an activator protein for the gylABX operon.</text>
</comment>
<dbReference type="InterPro" id="IPR036388">
    <property type="entry name" value="WH-like_DNA-bd_sf"/>
</dbReference>
<feature type="domain" description="HTH iclR-type" evidence="7">
    <location>
        <begin position="9"/>
        <end position="70"/>
    </location>
</feature>
<dbReference type="InterPro" id="IPR036390">
    <property type="entry name" value="WH_DNA-bd_sf"/>
</dbReference>
<dbReference type="GO" id="GO:0045892">
    <property type="term" value="P:negative regulation of DNA-templated transcription"/>
    <property type="evidence" value="ECO:0007669"/>
    <property type="project" value="TreeGrafter"/>
</dbReference>
<evidence type="ECO:0000256" key="2">
    <source>
        <dbReference type="ARBA" id="ARBA00023015"/>
    </source>
</evidence>
<sequence length="272" mass="29527">MTEPPRPRVQSIDRAVSILRCFDATHPELGITELAGRTGLSTSTVHRLLGSMADNELVRQTTDRRYALGPLVVRLAHGGALASTWRTAALPLAKQLRDEVNETVGIHEHLPGGRRAVVDQVESRQELRRTYTEFGIPIPIAHGAPGKAMLAYLPVAEQERVLTEPIAPATDRTITDPDRLRVDLALIRERGWAYSDAERTPGIRSFAAPVLDFGGTILGAIGLSVPALRVTETRKAEFGERIRAVAFAVSRELGASEESLRAAVERATPPAG</sequence>
<dbReference type="GO" id="GO:0003700">
    <property type="term" value="F:DNA-binding transcription factor activity"/>
    <property type="evidence" value="ECO:0007669"/>
    <property type="project" value="TreeGrafter"/>
</dbReference>
<dbReference type="EMBL" id="VFOP01000001">
    <property type="protein sequence ID" value="TQL50486.1"/>
    <property type="molecule type" value="Genomic_DNA"/>
</dbReference>
<proteinExistence type="predicted"/>
<comment type="caution">
    <text evidence="9">The sequence shown here is derived from an EMBL/GenBank/DDBJ whole genome shotgun (WGS) entry which is preliminary data.</text>
</comment>
<dbReference type="Proteomes" id="UP000319516">
    <property type="component" value="Unassembled WGS sequence"/>
</dbReference>
<evidence type="ECO:0000313" key="9">
    <source>
        <dbReference type="EMBL" id="TQL50486.1"/>
    </source>
</evidence>
<keyword evidence="10" id="KW-1185">Reference proteome</keyword>
<organism evidence="9 10">
    <name type="scientific">Ornithinicoccus hortensis</name>
    <dbReference type="NCBI Taxonomy" id="82346"/>
    <lineage>
        <taxon>Bacteria</taxon>
        <taxon>Bacillati</taxon>
        <taxon>Actinomycetota</taxon>
        <taxon>Actinomycetes</taxon>
        <taxon>Micrococcales</taxon>
        <taxon>Intrasporangiaceae</taxon>
        <taxon>Ornithinicoccus</taxon>
    </lineage>
</organism>
<dbReference type="RefSeq" id="WP_141784617.1">
    <property type="nucleotide sequence ID" value="NZ_BAAAIK010000002.1"/>
</dbReference>
<keyword evidence="2" id="KW-0805">Transcription regulation</keyword>
<accession>A0A542YQV9</accession>
<dbReference type="InterPro" id="IPR050707">
    <property type="entry name" value="HTH_MetabolicPath_Reg"/>
</dbReference>
<dbReference type="SUPFAM" id="SSF55781">
    <property type="entry name" value="GAF domain-like"/>
    <property type="match status" value="1"/>
</dbReference>
<dbReference type="PANTHER" id="PTHR30136:SF24">
    <property type="entry name" value="HTH-TYPE TRANSCRIPTIONAL REPRESSOR ALLR"/>
    <property type="match status" value="1"/>
</dbReference>
<reference evidence="9 10" key="1">
    <citation type="submission" date="2019-06" db="EMBL/GenBank/DDBJ databases">
        <title>Sequencing the genomes of 1000 actinobacteria strains.</title>
        <authorList>
            <person name="Klenk H.-P."/>
        </authorList>
    </citation>
    <scope>NUCLEOTIDE SEQUENCE [LARGE SCALE GENOMIC DNA]</scope>
    <source>
        <strain evidence="9 10">DSM 12335</strain>
    </source>
</reference>
<feature type="domain" description="IclR-ED" evidence="8">
    <location>
        <begin position="71"/>
        <end position="255"/>
    </location>
</feature>
<evidence type="ECO:0000259" key="7">
    <source>
        <dbReference type="PROSITE" id="PS51077"/>
    </source>
</evidence>
<evidence type="ECO:0000256" key="6">
    <source>
        <dbReference type="ARBA" id="ARBA00070406"/>
    </source>
</evidence>
<dbReference type="PANTHER" id="PTHR30136">
    <property type="entry name" value="HELIX-TURN-HELIX TRANSCRIPTIONAL REGULATOR, ICLR FAMILY"/>
    <property type="match status" value="1"/>
</dbReference>
<dbReference type="Pfam" id="PF09339">
    <property type="entry name" value="HTH_IclR"/>
    <property type="match status" value="1"/>
</dbReference>
<dbReference type="SUPFAM" id="SSF46785">
    <property type="entry name" value="Winged helix' DNA-binding domain"/>
    <property type="match status" value="1"/>
</dbReference>
<evidence type="ECO:0000313" key="10">
    <source>
        <dbReference type="Proteomes" id="UP000319516"/>
    </source>
</evidence>
<name>A0A542YQV9_9MICO</name>
<dbReference type="PROSITE" id="PS51077">
    <property type="entry name" value="HTH_ICLR"/>
    <property type="match status" value="1"/>
</dbReference>
<dbReference type="PROSITE" id="PS51078">
    <property type="entry name" value="ICLR_ED"/>
    <property type="match status" value="1"/>
</dbReference>
<evidence type="ECO:0000256" key="3">
    <source>
        <dbReference type="ARBA" id="ARBA00023125"/>
    </source>
</evidence>
<evidence type="ECO:0000259" key="8">
    <source>
        <dbReference type="PROSITE" id="PS51078"/>
    </source>
</evidence>
<dbReference type="FunFam" id="1.10.10.10:FF:000056">
    <property type="entry name" value="IclR family transcriptional regulator"/>
    <property type="match status" value="1"/>
</dbReference>
<dbReference type="OrthoDB" id="7274111at2"/>
<keyword evidence="4" id="KW-0804">Transcription</keyword>
<evidence type="ECO:0000256" key="5">
    <source>
        <dbReference type="ARBA" id="ARBA00058938"/>
    </source>
</evidence>
<evidence type="ECO:0000256" key="1">
    <source>
        <dbReference type="ARBA" id="ARBA00022798"/>
    </source>
</evidence>
<dbReference type="GO" id="GO:0003677">
    <property type="term" value="F:DNA binding"/>
    <property type="evidence" value="ECO:0007669"/>
    <property type="project" value="UniProtKB-KW"/>
</dbReference>
<dbReference type="InterPro" id="IPR014757">
    <property type="entry name" value="Tscrpt_reg_IclR_C"/>
</dbReference>
<protein>
    <recommendedName>
        <fullName evidence="6">Glycerol operon regulatory protein</fullName>
    </recommendedName>
</protein>
<dbReference type="SMART" id="SM00346">
    <property type="entry name" value="HTH_ICLR"/>
    <property type="match status" value="1"/>
</dbReference>
<dbReference type="Gene3D" id="3.30.450.40">
    <property type="match status" value="1"/>
</dbReference>
<dbReference type="AlphaFoldDB" id="A0A542YQV9"/>
<dbReference type="GO" id="GO:0006071">
    <property type="term" value="P:glycerol metabolic process"/>
    <property type="evidence" value="ECO:0007669"/>
    <property type="project" value="UniProtKB-KW"/>
</dbReference>
<dbReference type="Pfam" id="PF01614">
    <property type="entry name" value="IclR_C"/>
    <property type="match status" value="1"/>
</dbReference>
<dbReference type="InterPro" id="IPR029016">
    <property type="entry name" value="GAF-like_dom_sf"/>
</dbReference>
<dbReference type="InterPro" id="IPR005471">
    <property type="entry name" value="Tscrpt_reg_IclR_N"/>
</dbReference>
<dbReference type="Gene3D" id="1.10.10.10">
    <property type="entry name" value="Winged helix-like DNA-binding domain superfamily/Winged helix DNA-binding domain"/>
    <property type="match status" value="1"/>
</dbReference>
<keyword evidence="3" id="KW-0238">DNA-binding</keyword>
<evidence type="ECO:0000256" key="4">
    <source>
        <dbReference type="ARBA" id="ARBA00023163"/>
    </source>
</evidence>